<feature type="transmembrane region" description="Helical" evidence="1">
    <location>
        <begin position="120"/>
        <end position="139"/>
    </location>
</feature>
<protein>
    <submittedName>
        <fullName evidence="2">Uncharacterized protein</fullName>
    </submittedName>
</protein>
<evidence type="ECO:0000313" key="3">
    <source>
        <dbReference type="Proteomes" id="UP000287352"/>
    </source>
</evidence>
<keyword evidence="1" id="KW-1133">Transmembrane helix</keyword>
<comment type="caution">
    <text evidence="2">The sequence shown here is derived from an EMBL/GenBank/DDBJ whole genome shotgun (WGS) entry which is preliminary data.</text>
</comment>
<dbReference type="AlphaFoldDB" id="A0A402A6X6"/>
<accession>A0A402A6X6</accession>
<feature type="transmembrane region" description="Helical" evidence="1">
    <location>
        <begin position="42"/>
        <end position="60"/>
    </location>
</feature>
<name>A0A402A6X6_9CHLR</name>
<keyword evidence="3" id="KW-1185">Reference proteome</keyword>
<sequence length="144" mass="16162">MKEQNEYHHDDKPINNKGVINVRKLAALDIVFHGMKMIMVEFLAAVLVCAGLAVLLLFFISSHTLSNTLLGLYFLGVALNYLPLLSYALLIRTRDQAANVAERELKDVDHYGRRYSLQSILLILIPYALALLALSQLAARRSHS</sequence>
<proteinExistence type="predicted"/>
<dbReference type="RefSeq" id="WP_126582396.1">
    <property type="nucleotide sequence ID" value="NZ_BIFR01000002.1"/>
</dbReference>
<dbReference type="Proteomes" id="UP000287352">
    <property type="component" value="Unassembled WGS sequence"/>
</dbReference>
<evidence type="ECO:0000313" key="2">
    <source>
        <dbReference type="EMBL" id="GCE14868.1"/>
    </source>
</evidence>
<keyword evidence="1" id="KW-0472">Membrane</keyword>
<organism evidence="2 3">
    <name type="scientific">Tengunoibacter tsumagoiensis</name>
    <dbReference type="NCBI Taxonomy" id="2014871"/>
    <lineage>
        <taxon>Bacteria</taxon>
        <taxon>Bacillati</taxon>
        <taxon>Chloroflexota</taxon>
        <taxon>Ktedonobacteria</taxon>
        <taxon>Ktedonobacterales</taxon>
        <taxon>Dictyobacteraceae</taxon>
        <taxon>Tengunoibacter</taxon>
    </lineage>
</organism>
<reference evidence="3" key="1">
    <citation type="submission" date="2018-12" db="EMBL/GenBank/DDBJ databases">
        <title>Tengunoibacter tsumagoiensis gen. nov., sp. nov., Dictyobacter kobayashii sp. nov., D. alpinus sp. nov., and D. joshuensis sp. nov. and description of Dictyobacteraceae fam. nov. within the order Ktedonobacterales isolated from Tengu-no-mugimeshi.</title>
        <authorList>
            <person name="Wang C.M."/>
            <person name="Zheng Y."/>
            <person name="Sakai Y."/>
            <person name="Toyoda A."/>
            <person name="Minakuchi Y."/>
            <person name="Abe K."/>
            <person name="Yokota A."/>
            <person name="Yabe S."/>
        </authorList>
    </citation>
    <scope>NUCLEOTIDE SEQUENCE [LARGE SCALE GENOMIC DNA]</scope>
    <source>
        <strain evidence="3">Uno3</strain>
    </source>
</reference>
<keyword evidence="1" id="KW-0812">Transmembrane</keyword>
<gene>
    <name evidence="2" type="ORF">KTT_47270</name>
</gene>
<dbReference type="OrthoDB" id="164637at2"/>
<feature type="transmembrane region" description="Helical" evidence="1">
    <location>
        <begin position="72"/>
        <end position="90"/>
    </location>
</feature>
<dbReference type="EMBL" id="BIFR01000002">
    <property type="protein sequence ID" value="GCE14868.1"/>
    <property type="molecule type" value="Genomic_DNA"/>
</dbReference>
<evidence type="ECO:0000256" key="1">
    <source>
        <dbReference type="SAM" id="Phobius"/>
    </source>
</evidence>